<feature type="domain" description="DUF6697" evidence="1">
    <location>
        <begin position="15"/>
        <end position="147"/>
    </location>
</feature>
<dbReference type="Pfam" id="PF20411">
    <property type="entry name" value="DUF6697"/>
    <property type="match status" value="1"/>
</dbReference>
<protein>
    <recommendedName>
        <fullName evidence="1">DUF6697 domain-containing protein</fullName>
    </recommendedName>
</protein>
<keyword evidence="3" id="KW-1185">Reference proteome</keyword>
<dbReference type="OMA" id="WMAIDEP"/>
<sequence>MSQELERQTVVLVHLPPRDLPVHMPLDAYGQHGYWFAPANPPPPDMQFHLLAEGAPDQWAYLGCFSSSPFVGGDMSIAEWSCLDFATQHAYCQRRAAESVAQGKATSADAEGEALTLRRKHDTGEMRVPCFYLRCVGFSMALHEALRACLPSTPMTPDLVFGVVAAQALILD</sequence>
<dbReference type="AlphaFoldDB" id="A0A5M3MS60"/>
<proteinExistence type="predicted"/>
<organism evidence="2 3">
    <name type="scientific">Coniophora puteana (strain RWD-64-598)</name>
    <name type="common">Brown rot fungus</name>
    <dbReference type="NCBI Taxonomy" id="741705"/>
    <lineage>
        <taxon>Eukaryota</taxon>
        <taxon>Fungi</taxon>
        <taxon>Dikarya</taxon>
        <taxon>Basidiomycota</taxon>
        <taxon>Agaricomycotina</taxon>
        <taxon>Agaricomycetes</taxon>
        <taxon>Agaricomycetidae</taxon>
        <taxon>Boletales</taxon>
        <taxon>Coniophorineae</taxon>
        <taxon>Coniophoraceae</taxon>
        <taxon>Coniophora</taxon>
    </lineage>
</organism>
<evidence type="ECO:0000259" key="1">
    <source>
        <dbReference type="Pfam" id="PF20411"/>
    </source>
</evidence>
<dbReference type="RefSeq" id="XP_007767776.1">
    <property type="nucleotide sequence ID" value="XM_007769586.1"/>
</dbReference>
<comment type="caution">
    <text evidence="2">The sequence shown here is derived from an EMBL/GenBank/DDBJ whole genome shotgun (WGS) entry which is preliminary data.</text>
</comment>
<dbReference type="InterPro" id="IPR046520">
    <property type="entry name" value="DUF6697"/>
</dbReference>
<dbReference type="GeneID" id="19205183"/>
<dbReference type="KEGG" id="cput:CONPUDRAFT_164641"/>
<dbReference type="Proteomes" id="UP000053558">
    <property type="component" value="Unassembled WGS sequence"/>
</dbReference>
<name>A0A5M3MS60_CONPW</name>
<evidence type="ECO:0000313" key="2">
    <source>
        <dbReference type="EMBL" id="EIW81926.1"/>
    </source>
</evidence>
<dbReference type="OrthoDB" id="3214033at2759"/>
<reference evidence="3" key="1">
    <citation type="journal article" date="2012" name="Science">
        <title>The Paleozoic origin of enzymatic lignin decomposition reconstructed from 31 fungal genomes.</title>
        <authorList>
            <person name="Floudas D."/>
            <person name="Binder M."/>
            <person name="Riley R."/>
            <person name="Barry K."/>
            <person name="Blanchette R.A."/>
            <person name="Henrissat B."/>
            <person name="Martinez A.T."/>
            <person name="Otillar R."/>
            <person name="Spatafora J.W."/>
            <person name="Yadav J.S."/>
            <person name="Aerts A."/>
            <person name="Benoit I."/>
            <person name="Boyd A."/>
            <person name="Carlson A."/>
            <person name="Copeland A."/>
            <person name="Coutinho P.M."/>
            <person name="de Vries R.P."/>
            <person name="Ferreira P."/>
            <person name="Findley K."/>
            <person name="Foster B."/>
            <person name="Gaskell J."/>
            <person name="Glotzer D."/>
            <person name="Gorecki P."/>
            <person name="Heitman J."/>
            <person name="Hesse C."/>
            <person name="Hori C."/>
            <person name="Igarashi K."/>
            <person name="Jurgens J.A."/>
            <person name="Kallen N."/>
            <person name="Kersten P."/>
            <person name="Kohler A."/>
            <person name="Kuees U."/>
            <person name="Kumar T.K.A."/>
            <person name="Kuo A."/>
            <person name="LaButti K."/>
            <person name="Larrondo L.F."/>
            <person name="Lindquist E."/>
            <person name="Ling A."/>
            <person name="Lombard V."/>
            <person name="Lucas S."/>
            <person name="Lundell T."/>
            <person name="Martin R."/>
            <person name="McLaughlin D.J."/>
            <person name="Morgenstern I."/>
            <person name="Morin E."/>
            <person name="Murat C."/>
            <person name="Nagy L.G."/>
            <person name="Nolan M."/>
            <person name="Ohm R.A."/>
            <person name="Patyshakuliyeva A."/>
            <person name="Rokas A."/>
            <person name="Ruiz-Duenas F.J."/>
            <person name="Sabat G."/>
            <person name="Salamov A."/>
            <person name="Samejima M."/>
            <person name="Schmutz J."/>
            <person name="Slot J.C."/>
            <person name="St John F."/>
            <person name="Stenlid J."/>
            <person name="Sun H."/>
            <person name="Sun S."/>
            <person name="Syed K."/>
            <person name="Tsang A."/>
            <person name="Wiebenga A."/>
            <person name="Young D."/>
            <person name="Pisabarro A."/>
            <person name="Eastwood D.C."/>
            <person name="Martin F."/>
            <person name="Cullen D."/>
            <person name="Grigoriev I.V."/>
            <person name="Hibbett D.S."/>
        </authorList>
    </citation>
    <scope>NUCLEOTIDE SEQUENCE [LARGE SCALE GENOMIC DNA]</scope>
    <source>
        <strain evidence="3">RWD-64-598 SS2</strain>
    </source>
</reference>
<dbReference type="EMBL" id="JH711577">
    <property type="protein sequence ID" value="EIW81926.1"/>
    <property type="molecule type" value="Genomic_DNA"/>
</dbReference>
<evidence type="ECO:0000313" key="3">
    <source>
        <dbReference type="Proteomes" id="UP000053558"/>
    </source>
</evidence>
<accession>A0A5M3MS60</accession>
<gene>
    <name evidence="2" type="ORF">CONPUDRAFT_164641</name>
</gene>